<reference evidence="1" key="1">
    <citation type="submission" date="2019-08" db="EMBL/GenBank/DDBJ databases">
        <authorList>
            <person name="Kucharzyk K."/>
            <person name="Murdoch R.W."/>
            <person name="Higgins S."/>
            <person name="Loffler F."/>
        </authorList>
    </citation>
    <scope>NUCLEOTIDE SEQUENCE</scope>
</reference>
<dbReference type="AlphaFoldDB" id="A0A645H2T5"/>
<accession>A0A645H2T5</accession>
<dbReference type="EMBL" id="VSSQ01081825">
    <property type="protein sequence ID" value="MPN30634.1"/>
    <property type="molecule type" value="Genomic_DNA"/>
</dbReference>
<comment type="caution">
    <text evidence="1">The sequence shown here is derived from an EMBL/GenBank/DDBJ whole genome shotgun (WGS) entry which is preliminary data.</text>
</comment>
<protein>
    <submittedName>
        <fullName evidence="1">Uncharacterized protein</fullName>
    </submittedName>
</protein>
<evidence type="ECO:0000313" key="1">
    <source>
        <dbReference type="EMBL" id="MPN30634.1"/>
    </source>
</evidence>
<name>A0A645H2T5_9ZZZZ</name>
<proteinExistence type="predicted"/>
<gene>
    <name evidence="1" type="ORF">SDC9_178105</name>
</gene>
<organism evidence="1">
    <name type="scientific">bioreactor metagenome</name>
    <dbReference type="NCBI Taxonomy" id="1076179"/>
    <lineage>
        <taxon>unclassified sequences</taxon>
        <taxon>metagenomes</taxon>
        <taxon>ecological metagenomes</taxon>
    </lineage>
</organism>
<sequence length="114" mass="12718">MPGIEAVRITRCKNPAYSPKLFMRHNRLNQYLANPLPAICLIHNHIAKPKYRCIIGDAARKTDLHAIGIHAEAERMLNGFFDGLAAPLVRPIGSGEQRAYAVDLQSFRVVANEI</sequence>